<dbReference type="EMBL" id="CYKH01001627">
    <property type="protein sequence ID" value="CUG88226.1"/>
    <property type="molecule type" value="Genomic_DNA"/>
</dbReference>
<dbReference type="VEuPathDB" id="TriTrypDB:BSAL_14275"/>
<accession>A0A0S4JD95</accession>
<proteinExistence type="predicted"/>
<evidence type="ECO:0000256" key="1">
    <source>
        <dbReference type="SAM" id="Phobius"/>
    </source>
</evidence>
<keyword evidence="3" id="KW-1185">Reference proteome</keyword>
<evidence type="ECO:0000313" key="3">
    <source>
        <dbReference type="Proteomes" id="UP000051952"/>
    </source>
</evidence>
<gene>
    <name evidence="2" type="ORF">BSAL_14275</name>
</gene>
<organism evidence="2 3">
    <name type="scientific">Bodo saltans</name>
    <name type="common">Flagellated protozoan</name>
    <dbReference type="NCBI Taxonomy" id="75058"/>
    <lineage>
        <taxon>Eukaryota</taxon>
        <taxon>Discoba</taxon>
        <taxon>Euglenozoa</taxon>
        <taxon>Kinetoplastea</taxon>
        <taxon>Metakinetoplastina</taxon>
        <taxon>Eubodonida</taxon>
        <taxon>Bodonidae</taxon>
        <taxon>Bodo</taxon>
    </lineage>
</organism>
<name>A0A0S4JD95_BODSA</name>
<feature type="transmembrane region" description="Helical" evidence="1">
    <location>
        <begin position="81"/>
        <end position="100"/>
    </location>
</feature>
<keyword evidence="1" id="KW-1133">Transmembrane helix</keyword>
<evidence type="ECO:0000313" key="2">
    <source>
        <dbReference type="EMBL" id="CUG88226.1"/>
    </source>
</evidence>
<reference evidence="3" key="1">
    <citation type="submission" date="2015-09" db="EMBL/GenBank/DDBJ databases">
        <authorList>
            <consortium name="Pathogen Informatics"/>
        </authorList>
    </citation>
    <scope>NUCLEOTIDE SEQUENCE [LARGE SCALE GENOMIC DNA]</scope>
    <source>
        <strain evidence="3">Lake Konstanz</strain>
    </source>
</reference>
<dbReference type="Proteomes" id="UP000051952">
    <property type="component" value="Unassembled WGS sequence"/>
</dbReference>
<dbReference type="AlphaFoldDB" id="A0A0S4JD95"/>
<sequence length="116" mass="13250">MVNRQKHSQEKESRSRGIWVEWMGKAGPSADKVFTTKKLTALHAPKRTYLTVTFAKFSTLEGSRVGAEFVENYLVQENAFICFKSALSFLFCSLLFLSAFSPPPQKEVEATFREEY</sequence>
<keyword evidence="1 2" id="KW-0812">Transmembrane</keyword>
<protein>
    <submittedName>
        <fullName evidence="2">Transmembrane protein, putative</fullName>
    </submittedName>
</protein>
<keyword evidence="1" id="KW-0472">Membrane</keyword>